<keyword evidence="4" id="KW-0808">Transferase</keyword>
<evidence type="ECO:0000313" key="5">
    <source>
        <dbReference type="Proteomes" id="UP000598775"/>
    </source>
</evidence>
<dbReference type="InterPro" id="IPR043968">
    <property type="entry name" value="SGNH"/>
</dbReference>
<feature type="transmembrane region" description="Helical" evidence="1">
    <location>
        <begin position="20"/>
        <end position="40"/>
    </location>
</feature>
<name>A0A917BA25_9MICO</name>
<keyword evidence="1" id="KW-0812">Transmembrane</keyword>
<feature type="transmembrane region" description="Helical" evidence="1">
    <location>
        <begin position="313"/>
        <end position="336"/>
    </location>
</feature>
<feature type="transmembrane region" description="Helical" evidence="1">
    <location>
        <begin position="380"/>
        <end position="402"/>
    </location>
</feature>
<reference evidence="4 5" key="1">
    <citation type="journal article" date="2014" name="Int. J. Syst. Evol. Microbiol.">
        <title>Complete genome sequence of Corynebacterium casei LMG S-19264T (=DSM 44701T), isolated from a smear-ripened cheese.</title>
        <authorList>
            <consortium name="US DOE Joint Genome Institute (JGI-PGF)"/>
            <person name="Walter F."/>
            <person name="Albersmeier A."/>
            <person name="Kalinowski J."/>
            <person name="Ruckert C."/>
        </authorList>
    </citation>
    <scope>NUCLEOTIDE SEQUENCE [LARGE SCALE GENOMIC DNA]</scope>
    <source>
        <strain evidence="4 5">CGMCC 1.12976</strain>
    </source>
</reference>
<dbReference type="GO" id="GO:0016020">
    <property type="term" value="C:membrane"/>
    <property type="evidence" value="ECO:0007669"/>
    <property type="project" value="TreeGrafter"/>
</dbReference>
<evidence type="ECO:0000256" key="1">
    <source>
        <dbReference type="SAM" id="Phobius"/>
    </source>
</evidence>
<dbReference type="GO" id="GO:0016747">
    <property type="term" value="F:acyltransferase activity, transferring groups other than amino-acyl groups"/>
    <property type="evidence" value="ECO:0007669"/>
    <property type="project" value="InterPro"/>
</dbReference>
<dbReference type="Pfam" id="PF19040">
    <property type="entry name" value="SGNH"/>
    <property type="match status" value="1"/>
</dbReference>
<keyword evidence="1" id="KW-1133">Transmembrane helix</keyword>
<dbReference type="PANTHER" id="PTHR23028:SF53">
    <property type="entry name" value="ACYL_TRANSF_3 DOMAIN-CONTAINING PROTEIN"/>
    <property type="match status" value="1"/>
</dbReference>
<evidence type="ECO:0000259" key="2">
    <source>
        <dbReference type="Pfam" id="PF01757"/>
    </source>
</evidence>
<dbReference type="GO" id="GO:0009103">
    <property type="term" value="P:lipopolysaccharide biosynthetic process"/>
    <property type="evidence" value="ECO:0007669"/>
    <property type="project" value="TreeGrafter"/>
</dbReference>
<dbReference type="PANTHER" id="PTHR23028">
    <property type="entry name" value="ACETYLTRANSFERASE"/>
    <property type="match status" value="1"/>
</dbReference>
<protein>
    <submittedName>
        <fullName evidence="4">Acyltransferase</fullName>
    </submittedName>
</protein>
<gene>
    <name evidence="4" type="ORF">GCM10011399_24300</name>
</gene>
<dbReference type="Proteomes" id="UP000598775">
    <property type="component" value="Unassembled WGS sequence"/>
</dbReference>
<dbReference type="InterPro" id="IPR002656">
    <property type="entry name" value="Acyl_transf_3_dom"/>
</dbReference>
<sequence length="748" mass="79731">MNSTSTRGETVAKRGAPAHFLPHIQGLRAIAVLLVVIYHFEPGRLTGGYIGVDVFFVISGFLITQQLSRELERTDRIKLPSFWAKRVRRLLPAALLVLLFSTVATLVIMPLSALTENLKEILASTFYVENWALAANSVDYLAASNDASLVQHYWSLSLEEQFYLVWPILLLGASFFGVKRLATKYGDRGRWNAMIALVVIATVVSFVLSVVATNNDPAAAYFVTYTRVWEFGVGALLALILRLRPTRGWFVNVLGYAGVLAILIAGFTYDRNTPFPGYAALVPVLGTAAVIVSHRSEHRYDIGRVLSTRVPRFFGDISYSLYLWHWPLIVIAPFIPGWGLSIYNRVALFVIAVVLAWLTKKFVEDPTRQLKFFALRKPRFTFSFMLAGMAVMVLLVSSVWVVQQPKYDAAASQLASTVSDPPACFGAASGPGPEVTDATGTHQQVATAAGAAASGAGTATAPATSTGTGSGADAGGAAVTCPNAALADTIIPSPGFGNADRPAHPECLVTLNDSGLYACHFGSTDPNAKRVALIGDSHAFALLSPFIQLADDNGWALTTYIKGGCPWNTVPMPGVDAFSRSCNAWQANLTAELASVQPYDVIFTAALADATAPGTSASGQALASGFSDAWKEVTAKGTPVVTTVDNPAWTDDPNKCLRTSAESDCTEPRADGLVADPPVAIAAKASIAAGEHVTLLDFSNTYCTATDCLAVIGGANVYRDQDHLTNTFATTLTPYLKAALVSAMATEP</sequence>
<feature type="transmembrane region" description="Helical" evidence="1">
    <location>
        <begin position="218"/>
        <end position="241"/>
    </location>
</feature>
<evidence type="ECO:0000313" key="4">
    <source>
        <dbReference type="EMBL" id="GGF30251.1"/>
    </source>
</evidence>
<keyword evidence="4" id="KW-0012">Acyltransferase</keyword>
<organism evidence="4 5">
    <name type="scientific">Subtercola lobariae</name>
    <dbReference type="NCBI Taxonomy" id="1588641"/>
    <lineage>
        <taxon>Bacteria</taxon>
        <taxon>Bacillati</taxon>
        <taxon>Actinomycetota</taxon>
        <taxon>Actinomycetes</taxon>
        <taxon>Micrococcales</taxon>
        <taxon>Microbacteriaceae</taxon>
        <taxon>Subtercola</taxon>
    </lineage>
</organism>
<keyword evidence="1" id="KW-0472">Membrane</keyword>
<dbReference type="EMBL" id="BMGP01000004">
    <property type="protein sequence ID" value="GGF30251.1"/>
    <property type="molecule type" value="Genomic_DNA"/>
</dbReference>
<feature type="transmembrane region" description="Helical" evidence="1">
    <location>
        <begin position="275"/>
        <end position="292"/>
    </location>
</feature>
<accession>A0A917BA25</accession>
<dbReference type="AlphaFoldDB" id="A0A917BA25"/>
<feature type="transmembrane region" description="Helical" evidence="1">
    <location>
        <begin position="342"/>
        <end position="359"/>
    </location>
</feature>
<dbReference type="RefSeq" id="WP_188678634.1">
    <property type="nucleotide sequence ID" value="NZ_BMGP01000004.1"/>
</dbReference>
<dbReference type="Pfam" id="PF01757">
    <property type="entry name" value="Acyl_transf_3"/>
    <property type="match status" value="1"/>
</dbReference>
<feature type="transmembrane region" description="Helical" evidence="1">
    <location>
        <begin position="46"/>
        <end position="68"/>
    </location>
</feature>
<feature type="domain" description="Acyltransferase 3" evidence="2">
    <location>
        <begin position="24"/>
        <end position="359"/>
    </location>
</feature>
<proteinExistence type="predicted"/>
<feature type="domain" description="SGNH" evidence="3">
    <location>
        <begin position="507"/>
        <end position="736"/>
    </location>
</feature>
<evidence type="ECO:0000259" key="3">
    <source>
        <dbReference type="Pfam" id="PF19040"/>
    </source>
</evidence>
<feature type="transmembrane region" description="Helical" evidence="1">
    <location>
        <begin position="248"/>
        <end position="269"/>
    </location>
</feature>
<dbReference type="InterPro" id="IPR050879">
    <property type="entry name" value="Acyltransferase_3"/>
</dbReference>
<comment type="caution">
    <text evidence="4">The sequence shown here is derived from an EMBL/GenBank/DDBJ whole genome shotgun (WGS) entry which is preliminary data.</text>
</comment>
<keyword evidence="5" id="KW-1185">Reference proteome</keyword>
<feature type="transmembrane region" description="Helical" evidence="1">
    <location>
        <begin position="163"/>
        <end position="182"/>
    </location>
</feature>
<feature type="transmembrane region" description="Helical" evidence="1">
    <location>
        <begin position="194"/>
        <end position="212"/>
    </location>
</feature>
<feature type="transmembrane region" description="Helical" evidence="1">
    <location>
        <begin position="89"/>
        <end position="109"/>
    </location>
</feature>